<comment type="caution">
    <text evidence="7">The sequence shown here is derived from an EMBL/GenBank/DDBJ whole genome shotgun (WGS) entry which is preliminary data.</text>
</comment>
<dbReference type="PROSITE" id="PS50881">
    <property type="entry name" value="S5_DSRBD"/>
    <property type="match status" value="1"/>
</dbReference>
<dbReference type="Pfam" id="PF03719">
    <property type="entry name" value="Ribosomal_S5_C"/>
    <property type="match status" value="1"/>
</dbReference>
<accession>A0A098VQI9</accession>
<dbReference type="PANTHER" id="PTHR48277:SF1">
    <property type="entry name" value="MITOCHONDRIAL RIBOSOMAL PROTEIN S5"/>
    <property type="match status" value="1"/>
</dbReference>
<keyword evidence="3 4" id="KW-0687">Ribonucleoprotein</keyword>
<evidence type="ECO:0000256" key="3">
    <source>
        <dbReference type="ARBA" id="ARBA00023274"/>
    </source>
</evidence>
<dbReference type="Proteomes" id="UP000029725">
    <property type="component" value="Unassembled WGS sequence"/>
</dbReference>
<gene>
    <name evidence="7" type="ORF">DI09_3p500</name>
</gene>
<keyword evidence="8" id="KW-1185">Reference proteome</keyword>
<dbReference type="InterPro" id="IPR020568">
    <property type="entry name" value="Ribosomal_Su5_D2-typ_SF"/>
</dbReference>
<evidence type="ECO:0000313" key="8">
    <source>
        <dbReference type="Proteomes" id="UP000029725"/>
    </source>
</evidence>
<comment type="similarity">
    <text evidence="1 5">Belongs to the universal ribosomal protein uS5 family.</text>
</comment>
<dbReference type="InterPro" id="IPR000851">
    <property type="entry name" value="Ribosomal_uS5"/>
</dbReference>
<evidence type="ECO:0000256" key="5">
    <source>
        <dbReference type="RuleBase" id="RU003823"/>
    </source>
</evidence>
<reference evidence="7 8" key="1">
    <citation type="submission" date="2014-04" db="EMBL/GenBank/DDBJ databases">
        <title>A new species of microsporidia sheds light on the evolution of extreme parasitism.</title>
        <authorList>
            <person name="Haag K.L."/>
            <person name="James T.Y."/>
            <person name="Larsson R."/>
            <person name="Schaer T.M."/>
            <person name="Refardt D."/>
            <person name="Pombert J.-F."/>
            <person name="Ebert D."/>
        </authorList>
    </citation>
    <scope>NUCLEOTIDE SEQUENCE [LARGE SCALE GENOMIC DNA]</scope>
    <source>
        <strain evidence="7 8">UGP3</strain>
        <tissue evidence="7">Spores</tissue>
    </source>
</reference>
<evidence type="ECO:0000256" key="1">
    <source>
        <dbReference type="ARBA" id="ARBA00008945"/>
    </source>
</evidence>
<dbReference type="Gene3D" id="3.30.230.10">
    <property type="match status" value="1"/>
</dbReference>
<evidence type="ECO:0000256" key="4">
    <source>
        <dbReference type="PROSITE-ProRule" id="PRU00268"/>
    </source>
</evidence>
<dbReference type="SUPFAM" id="SSF54768">
    <property type="entry name" value="dsRNA-binding domain-like"/>
    <property type="match status" value="1"/>
</dbReference>
<dbReference type="SUPFAM" id="SSF54211">
    <property type="entry name" value="Ribosomal protein S5 domain 2-like"/>
    <property type="match status" value="1"/>
</dbReference>
<dbReference type="GO" id="GO:1990904">
    <property type="term" value="C:ribonucleoprotein complex"/>
    <property type="evidence" value="ECO:0007669"/>
    <property type="project" value="UniProtKB-UniRule"/>
</dbReference>
<dbReference type="Gene3D" id="3.30.160.20">
    <property type="match status" value="1"/>
</dbReference>
<dbReference type="GO" id="GO:0005737">
    <property type="term" value="C:cytoplasm"/>
    <property type="evidence" value="ECO:0007669"/>
    <property type="project" value="UniProtKB-ARBA"/>
</dbReference>
<dbReference type="GeneID" id="25259851"/>
<dbReference type="RefSeq" id="XP_013237715.1">
    <property type="nucleotide sequence ID" value="XM_013382261.1"/>
</dbReference>
<dbReference type="GO" id="GO:0006412">
    <property type="term" value="P:translation"/>
    <property type="evidence" value="ECO:0007669"/>
    <property type="project" value="InterPro"/>
</dbReference>
<dbReference type="EMBL" id="JMKJ01000333">
    <property type="protein sequence ID" value="KGG51288.1"/>
    <property type="molecule type" value="Genomic_DNA"/>
</dbReference>
<dbReference type="PANTHER" id="PTHR48277">
    <property type="entry name" value="MITOCHONDRIAL RIBOSOMAL PROTEIN S5"/>
    <property type="match status" value="1"/>
</dbReference>
<sequence length="255" mass="28838">MFAWTHVKRLSVRLSREVRHFSSPYAASGQRLPEYFTEEIIAPHLSYDFLISKVRSDFVSQMRVIKVRLLKCQTGIEKRRQYSVALAVGNGKGGLGYALGKDRSPVDAMQKATKAAERAMTHYEMYADRTLFHEDTIKYRDTTIIVRPMPPDSGVRAHWAIQELCRCLGLKDLSAKVYGSRTAINVANGFLLALSRQKTPEMIARDSGMKVENVLKIFNSGAKFVECSKLLSRRHIDGARTIRNQVPIEQLDTSS</sequence>
<dbReference type="AlphaFoldDB" id="A0A098VQI9"/>
<proteinExistence type="inferred from homology"/>
<keyword evidence="2 4" id="KW-0689">Ribosomal protein</keyword>
<dbReference type="InterPro" id="IPR005324">
    <property type="entry name" value="Ribosomal_uS5_C"/>
</dbReference>
<dbReference type="OrthoDB" id="309483at2759"/>
<organism evidence="7 8">
    <name type="scientific">Mitosporidium daphniae</name>
    <dbReference type="NCBI Taxonomy" id="1485682"/>
    <lineage>
        <taxon>Eukaryota</taxon>
        <taxon>Fungi</taxon>
        <taxon>Fungi incertae sedis</taxon>
        <taxon>Microsporidia</taxon>
        <taxon>Mitosporidium</taxon>
    </lineage>
</organism>
<evidence type="ECO:0000313" key="7">
    <source>
        <dbReference type="EMBL" id="KGG51288.1"/>
    </source>
</evidence>
<dbReference type="VEuPathDB" id="MicrosporidiaDB:DI09_3p500"/>
<dbReference type="HOGENOM" id="CLU_1090225_0_0_1"/>
<feature type="domain" description="S5 DRBM" evidence="6">
    <location>
        <begin position="60"/>
        <end position="123"/>
    </location>
</feature>
<dbReference type="GO" id="GO:0003723">
    <property type="term" value="F:RNA binding"/>
    <property type="evidence" value="ECO:0007669"/>
    <property type="project" value="InterPro"/>
</dbReference>
<name>A0A098VQI9_9MICR</name>
<dbReference type="GO" id="GO:0003735">
    <property type="term" value="F:structural constituent of ribosome"/>
    <property type="evidence" value="ECO:0007669"/>
    <property type="project" value="UniProtKB-UniRule"/>
</dbReference>
<dbReference type="Pfam" id="PF00333">
    <property type="entry name" value="Ribosomal_S5"/>
    <property type="match status" value="1"/>
</dbReference>
<evidence type="ECO:0000256" key="2">
    <source>
        <dbReference type="ARBA" id="ARBA00022980"/>
    </source>
</evidence>
<evidence type="ECO:0000259" key="6">
    <source>
        <dbReference type="PROSITE" id="PS50881"/>
    </source>
</evidence>
<dbReference type="InterPro" id="IPR014721">
    <property type="entry name" value="Ribsml_uS5_D2-typ_fold_subgr"/>
</dbReference>
<dbReference type="FunFam" id="3.30.230.10:FF:000002">
    <property type="entry name" value="30S ribosomal protein S5"/>
    <property type="match status" value="1"/>
</dbReference>
<protein>
    <recommendedName>
        <fullName evidence="6">S5 DRBM domain-containing protein</fullName>
    </recommendedName>
</protein>
<dbReference type="GO" id="GO:0005840">
    <property type="term" value="C:ribosome"/>
    <property type="evidence" value="ECO:0007669"/>
    <property type="project" value="UniProtKB-KW"/>
</dbReference>
<dbReference type="InterPro" id="IPR013810">
    <property type="entry name" value="Ribosomal_uS5_N"/>
</dbReference>